<dbReference type="SUPFAM" id="SSF103196">
    <property type="entry name" value="Roadblock/LC7 domain"/>
    <property type="match status" value="1"/>
</dbReference>
<proteinExistence type="predicted"/>
<dbReference type="PANTHER" id="PTHR36222:SF1">
    <property type="entry name" value="SERINE PROTEASE INHIBITOR RV3364C"/>
    <property type="match status" value="1"/>
</dbReference>
<dbReference type="EMBL" id="VCKY01000029">
    <property type="protein sequence ID" value="TMR22445.1"/>
    <property type="molecule type" value="Genomic_DNA"/>
</dbReference>
<comment type="caution">
    <text evidence="2">The sequence shown here is derived from an EMBL/GenBank/DDBJ whole genome shotgun (WGS) entry which is preliminary data.</text>
</comment>
<dbReference type="InterPro" id="IPR053141">
    <property type="entry name" value="Mycobact_SerProt_Inhib_Rv3364c"/>
</dbReference>
<accession>A0A5S4FP35</accession>
<dbReference type="Pfam" id="PF03259">
    <property type="entry name" value="Robl_LC7"/>
    <property type="match status" value="1"/>
</dbReference>
<organism evidence="2 3">
    <name type="scientific">Nonomuraea turkmeniaca</name>
    <dbReference type="NCBI Taxonomy" id="103838"/>
    <lineage>
        <taxon>Bacteria</taxon>
        <taxon>Bacillati</taxon>
        <taxon>Actinomycetota</taxon>
        <taxon>Actinomycetes</taxon>
        <taxon>Streptosporangiales</taxon>
        <taxon>Streptosporangiaceae</taxon>
        <taxon>Nonomuraea</taxon>
    </lineage>
</organism>
<dbReference type="SMART" id="SM00960">
    <property type="entry name" value="Robl_LC7"/>
    <property type="match status" value="1"/>
</dbReference>
<keyword evidence="3" id="KW-1185">Reference proteome</keyword>
<dbReference type="AlphaFoldDB" id="A0A5S4FP35"/>
<dbReference type="RefSeq" id="WP_138666101.1">
    <property type="nucleotide sequence ID" value="NZ_VCKY01000029.1"/>
</dbReference>
<sequence>MDNLKQGALGIDLMISELVDADPGITHAAVISTDGRPLATTLHLAPGRAELLASYACELLKLAWGAATGFNAGSAHQVMIEMGGGVLITQTINDHLGLAVLADPECDLGNVAWHITHVANEVRQTVTPDVQKALHATRFR</sequence>
<dbReference type="PANTHER" id="PTHR36222">
    <property type="entry name" value="SERINE PROTEASE INHIBITOR RV3364C"/>
    <property type="match status" value="1"/>
</dbReference>
<dbReference type="InterPro" id="IPR004942">
    <property type="entry name" value="Roadblock/LAMTOR2_dom"/>
</dbReference>
<dbReference type="Proteomes" id="UP000309128">
    <property type="component" value="Unassembled WGS sequence"/>
</dbReference>
<protein>
    <submittedName>
        <fullName evidence="2">Roadblock/LC7 domain-containing protein</fullName>
    </submittedName>
</protein>
<gene>
    <name evidence="2" type="ORF">ETD86_11395</name>
</gene>
<evidence type="ECO:0000313" key="2">
    <source>
        <dbReference type="EMBL" id="TMR22445.1"/>
    </source>
</evidence>
<evidence type="ECO:0000313" key="3">
    <source>
        <dbReference type="Proteomes" id="UP000309128"/>
    </source>
</evidence>
<name>A0A5S4FP35_9ACTN</name>
<reference evidence="2 3" key="1">
    <citation type="submission" date="2019-05" db="EMBL/GenBank/DDBJ databases">
        <title>Draft genome sequence of Nonomuraea turkmeniaca DSM 43926.</title>
        <authorList>
            <person name="Saricaoglu S."/>
            <person name="Isik K."/>
        </authorList>
    </citation>
    <scope>NUCLEOTIDE SEQUENCE [LARGE SCALE GENOMIC DNA]</scope>
    <source>
        <strain evidence="2 3">DSM 43926</strain>
    </source>
</reference>
<feature type="domain" description="Roadblock/LAMTOR2" evidence="1">
    <location>
        <begin position="12"/>
        <end position="102"/>
    </location>
</feature>
<dbReference type="Gene3D" id="3.30.450.30">
    <property type="entry name" value="Dynein light chain 2a, cytoplasmic"/>
    <property type="match status" value="1"/>
</dbReference>
<dbReference type="OrthoDB" id="5187023at2"/>
<evidence type="ECO:0000259" key="1">
    <source>
        <dbReference type="SMART" id="SM00960"/>
    </source>
</evidence>